<dbReference type="PANTHER" id="PTHR33420:SF26">
    <property type="entry name" value="FIMBRIAL SUBUNIT"/>
    <property type="match status" value="1"/>
</dbReference>
<evidence type="ECO:0008006" key="3">
    <source>
        <dbReference type="Google" id="ProtNLM"/>
    </source>
</evidence>
<reference evidence="1 2" key="1">
    <citation type="submission" date="2016-03" db="EMBL/GenBank/DDBJ databases">
        <title>Genome sequence of Providencia stuartii strain, isolated from the salivary glands of larval Lucilia sericata.</title>
        <authorList>
            <person name="Yuan Y."/>
            <person name="Zhang Y."/>
            <person name="Fu S."/>
            <person name="Crippen T.L."/>
            <person name="Visi D."/>
            <person name="Benbow M.E."/>
            <person name="Allen M."/>
            <person name="Tomberlin J.K."/>
            <person name="Sze S.-H."/>
            <person name="Tarone A.M."/>
        </authorList>
    </citation>
    <scope>NUCLEOTIDE SEQUENCE [LARGE SCALE GENOMIC DNA]</scope>
    <source>
        <strain evidence="1 2">Crippen</strain>
    </source>
</reference>
<dbReference type="GO" id="GO:0009289">
    <property type="term" value="C:pilus"/>
    <property type="evidence" value="ECO:0007669"/>
    <property type="project" value="InterPro"/>
</dbReference>
<comment type="caution">
    <text evidence="1">The sequence shown here is derived from an EMBL/GenBank/DDBJ whole genome shotgun (WGS) entry which is preliminary data.</text>
</comment>
<dbReference type="AlphaFoldDB" id="A0A1S1HUR4"/>
<sequence>MAVMASLFCAKDTGMKLRLLIIGLLYIGGCRIALSDDLDGKVMMAGSILDAPCAIAMESVDQTIVLETVPFSSLKQWGEGPRQSFSIQLVGCRLTSVTGMPWSSFSITFEGDVGEEGFIVFGHARGIRLKVDDALGQEIIPGKPFAIPLKHGQQTFEYGLRLVSDHDTYVPGDFQSTVRFKLDYN</sequence>
<evidence type="ECO:0000313" key="2">
    <source>
        <dbReference type="Proteomes" id="UP000179588"/>
    </source>
</evidence>
<dbReference type="InterPro" id="IPR036937">
    <property type="entry name" value="Adhesion_dom_fimbrial_sf"/>
</dbReference>
<dbReference type="Gene3D" id="2.60.40.1090">
    <property type="entry name" value="Fimbrial-type adhesion domain"/>
    <property type="match status" value="1"/>
</dbReference>
<name>A0A1S1HUR4_PROST</name>
<evidence type="ECO:0000313" key="1">
    <source>
        <dbReference type="EMBL" id="OHT25737.1"/>
    </source>
</evidence>
<dbReference type="GO" id="GO:0043709">
    <property type="term" value="P:cell adhesion involved in single-species biofilm formation"/>
    <property type="evidence" value="ECO:0007669"/>
    <property type="project" value="TreeGrafter"/>
</dbReference>
<gene>
    <name evidence="1" type="ORF">A3Q29_12095</name>
</gene>
<accession>A0A1S1HUR4</accession>
<keyword evidence="2" id="KW-1185">Reference proteome</keyword>
<dbReference type="Proteomes" id="UP000179588">
    <property type="component" value="Unassembled WGS sequence"/>
</dbReference>
<proteinExistence type="predicted"/>
<dbReference type="InterPro" id="IPR008966">
    <property type="entry name" value="Adhesion_dom_sf"/>
</dbReference>
<protein>
    <recommendedName>
        <fullName evidence="3">Type 1 fimbrial protein</fullName>
    </recommendedName>
</protein>
<organism evidence="1 2">
    <name type="scientific">Providencia stuartii</name>
    <dbReference type="NCBI Taxonomy" id="588"/>
    <lineage>
        <taxon>Bacteria</taxon>
        <taxon>Pseudomonadati</taxon>
        <taxon>Pseudomonadota</taxon>
        <taxon>Gammaproteobacteria</taxon>
        <taxon>Enterobacterales</taxon>
        <taxon>Morganellaceae</taxon>
        <taxon>Providencia</taxon>
    </lineage>
</organism>
<dbReference type="InterPro" id="IPR050263">
    <property type="entry name" value="Bact_Fimbrial_Adh_Pro"/>
</dbReference>
<dbReference type="PANTHER" id="PTHR33420">
    <property type="entry name" value="FIMBRIAL SUBUNIT ELFA-RELATED"/>
    <property type="match status" value="1"/>
</dbReference>
<dbReference type="EMBL" id="LVIE01000002">
    <property type="protein sequence ID" value="OHT25737.1"/>
    <property type="molecule type" value="Genomic_DNA"/>
</dbReference>
<dbReference type="SUPFAM" id="SSF49401">
    <property type="entry name" value="Bacterial adhesins"/>
    <property type="match status" value="1"/>
</dbReference>